<evidence type="ECO:0000313" key="1">
    <source>
        <dbReference type="EMBL" id="CAB4286196.1"/>
    </source>
</evidence>
<gene>
    <name evidence="1" type="ORF">CURHAP_LOCUS43010</name>
</gene>
<reference evidence="1 2" key="1">
    <citation type="submission" date="2020-05" db="EMBL/GenBank/DDBJ databases">
        <authorList>
            <person name="Campoy J."/>
            <person name="Schneeberger K."/>
            <person name="Spophaly S."/>
        </authorList>
    </citation>
    <scope>NUCLEOTIDE SEQUENCE [LARGE SCALE GENOMIC DNA]</scope>
    <source>
        <strain evidence="1">PruArmRojPasFocal</strain>
    </source>
</reference>
<dbReference type="Proteomes" id="UP000507222">
    <property type="component" value="Unassembled WGS sequence"/>
</dbReference>
<accession>A0A6J5VAZ1</accession>
<dbReference type="AlphaFoldDB" id="A0A6J5VAZ1"/>
<sequence>MQRHLTNFLLGQHHPIGASVWMHSRYRCYAVKSKRLDVSLALHTKQPPPTPGFSSPRLGMVCKLKKAIYVTAPDKLKQAPRAKKGPGFINLARFSLLHFYHCSRADSSMFVRRRHGSLATNLSLSSAALLSRHGGISLHLWTPPNPNKAALTTDALPRAFVLGRNLISWSAKKQPLTLTSKQVNYLSEENMIFCLKKMVRSIIVKGGVSRERVVVKDSNDFSRLPGH</sequence>
<organism evidence="1 2">
    <name type="scientific">Prunus armeniaca</name>
    <name type="common">Apricot</name>
    <name type="synonym">Armeniaca vulgaris</name>
    <dbReference type="NCBI Taxonomy" id="36596"/>
    <lineage>
        <taxon>Eukaryota</taxon>
        <taxon>Viridiplantae</taxon>
        <taxon>Streptophyta</taxon>
        <taxon>Embryophyta</taxon>
        <taxon>Tracheophyta</taxon>
        <taxon>Spermatophyta</taxon>
        <taxon>Magnoliopsida</taxon>
        <taxon>eudicotyledons</taxon>
        <taxon>Gunneridae</taxon>
        <taxon>Pentapetalae</taxon>
        <taxon>rosids</taxon>
        <taxon>fabids</taxon>
        <taxon>Rosales</taxon>
        <taxon>Rosaceae</taxon>
        <taxon>Amygdaloideae</taxon>
        <taxon>Amygdaleae</taxon>
        <taxon>Prunus</taxon>
    </lineage>
</organism>
<protein>
    <submittedName>
        <fullName evidence="1">Uncharacterized protein</fullName>
    </submittedName>
</protein>
<dbReference type="EMBL" id="CAEKDK010000007">
    <property type="protein sequence ID" value="CAB4286196.1"/>
    <property type="molecule type" value="Genomic_DNA"/>
</dbReference>
<proteinExistence type="predicted"/>
<name>A0A6J5VAZ1_PRUAR</name>
<evidence type="ECO:0000313" key="2">
    <source>
        <dbReference type="Proteomes" id="UP000507222"/>
    </source>
</evidence>